<dbReference type="CDD" id="cd02869">
    <property type="entry name" value="PseudoU_synth_RluA_like"/>
    <property type="match status" value="1"/>
</dbReference>
<comment type="similarity">
    <text evidence="3">Belongs to the pseudouridine synthase RluA family.</text>
</comment>
<dbReference type="SUPFAM" id="SSF55120">
    <property type="entry name" value="Pseudouridine synthase"/>
    <property type="match status" value="1"/>
</dbReference>
<feature type="domain" description="Pseudouridine synthase RsuA/RluA-like" evidence="8">
    <location>
        <begin position="175"/>
        <end position="279"/>
    </location>
</feature>
<dbReference type="STRING" id="554055.A0A2P6V4Y8"/>
<dbReference type="Pfam" id="PF00849">
    <property type="entry name" value="PseudoU_synth_2"/>
    <property type="match status" value="2"/>
</dbReference>
<dbReference type="GO" id="GO:0005739">
    <property type="term" value="C:mitochondrion"/>
    <property type="evidence" value="ECO:0007669"/>
    <property type="project" value="UniProtKB-SubCell"/>
</dbReference>
<keyword evidence="7" id="KW-0732">Signal</keyword>
<organism evidence="9 10">
    <name type="scientific">Micractinium conductrix</name>
    <dbReference type="NCBI Taxonomy" id="554055"/>
    <lineage>
        <taxon>Eukaryota</taxon>
        <taxon>Viridiplantae</taxon>
        <taxon>Chlorophyta</taxon>
        <taxon>core chlorophytes</taxon>
        <taxon>Trebouxiophyceae</taxon>
        <taxon>Chlorellales</taxon>
        <taxon>Chlorellaceae</taxon>
        <taxon>Chlorella clade</taxon>
        <taxon>Micractinium</taxon>
    </lineage>
</organism>
<dbReference type="EMBL" id="LHPF02000029">
    <property type="protein sequence ID" value="PSC69145.1"/>
    <property type="molecule type" value="Genomic_DNA"/>
</dbReference>
<comment type="caution">
    <text evidence="9">The sequence shown here is derived from an EMBL/GenBank/DDBJ whole genome shotgun (WGS) entry which is preliminary data.</text>
</comment>
<dbReference type="InterPro" id="IPR050188">
    <property type="entry name" value="RluA_PseudoU_synthase"/>
</dbReference>
<evidence type="ECO:0000256" key="4">
    <source>
        <dbReference type="ARBA" id="ARBA00023128"/>
    </source>
</evidence>
<keyword evidence="10" id="KW-1185">Reference proteome</keyword>
<evidence type="ECO:0000259" key="8">
    <source>
        <dbReference type="Pfam" id="PF00849"/>
    </source>
</evidence>
<evidence type="ECO:0000313" key="10">
    <source>
        <dbReference type="Proteomes" id="UP000239649"/>
    </source>
</evidence>
<dbReference type="InterPro" id="IPR020103">
    <property type="entry name" value="PsdUridine_synth_cat_dom_sf"/>
</dbReference>
<feature type="region of interest" description="Disordered" evidence="6">
    <location>
        <begin position="139"/>
        <end position="175"/>
    </location>
</feature>
<dbReference type="PROSITE" id="PS01129">
    <property type="entry name" value="PSI_RLU"/>
    <property type="match status" value="1"/>
</dbReference>
<proteinExistence type="inferred from homology"/>
<comment type="subcellular location">
    <subcellularLocation>
        <location evidence="2">Mitochondrion</location>
    </subcellularLocation>
</comment>
<evidence type="ECO:0000256" key="2">
    <source>
        <dbReference type="ARBA" id="ARBA00004173"/>
    </source>
</evidence>
<evidence type="ECO:0000256" key="6">
    <source>
        <dbReference type="SAM" id="MobiDB-lite"/>
    </source>
</evidence>
<dbReference type="PANTHER" id="PTHR21600:SF81">
    <property type="entry name" value="21S RRNA PSEUDOURIDINE(2819) SYNTHASE"/>
    <property type="match status" value="1"/>
</dbReference>
<evidence type="ECO:0000313" key="9">
    <source>
        <dbReference type="EMBL" id="PSC69145.1"/>
    </source>
</evidence>
<sequence length="361" mass="36283">MRPLPSGALLLLPKSAMADSAGGGSNAGGSSGAAPAMPPRVAAAAAAFTAALRGSLLHRDPDFLALNKPAGLACQGGTGVPRGLSLDALLAGAFGRLPGLQAEQLRLVHRLDKETTGALLVATSPDAAAWLAAAFKESSLSSSSGGGGGGGGGAPGGRRGARQRAPPDAHAPPVGIRKTYWAVVERQQHGGSEPNSAAGSSSAGAGGGGRGGGKRSTAGGGKGGGWLAPRGSVQLPVLVNGDPLHAQTRYKVLHQGPRLAWLELQPLTGRKHQLRQHCARGLGAAVLGDERYGSSSSGGGGGSRDADKTLFLHCRSLEVHRPGARLPGRRAVEVTAPLPPAWRALLRDQGWPLPREGVAPA</sequence>
<dbReference type="GO" id="GO:0003723">
    <property type="term" value="F:RNA binding"/>
    <property type="evidence" value="ECO:0007669"/>
    <property type="project" value="InterPro"/>
</dbReference>
<protein>
    <submittedName>
        <fullName evidence="9">Pseudouridine synthase</fullName>
    </submittedName>
</protein>
<evidence type="ECO:0000256" key="3">
    <source>
        <dbReference type="ARBA" id="ARBA00010876"/>
    </source>
</evidence>
<dbReference type="OrthoDB" id="428658at2759"/>
<comment type="catalytic activity">
    <reaction evidence="1">
        <text>a uridine in RNA = a pseudouridine in RNA</text>
        <dbReference type="Rhea" id="RHEA:48348"/>
        <dbReference type="Rhea" id="RHEA-COMP:12068"/>
        <dbReference type="Rhea" id="RHEA-COMP:12069"/>
        <dbReference type="ChEBI" id="CHEBI:65314"/>
        <dbReference type="ChEBI" id="CHEBI:65315"/>
    </reaction>
</comment>
<dbReference type="PANTHER" id="PTHR21600">
    <property type="entry name" value="MITOCHONDRIAL RNA PSEUDOURIDINE SYNTHASE"/>
    <property type="match status" value="1"/>
</dbReference>
<evidence type="ECO:0000256" key="7">
    <source>
        <dbReference type="SAM" id="SignalP"/>
    </source>
</evidence>
<keyword evidence="4" id="KW-0496">Mitochondrion</keyword>
<keyword evidence="5" id="KW-0413">Isomerase</keyword>
<dbReference type="AlphaFoldDB" id="A0A2P6V4Y8"/>
<dbReference type="GO" id="GO:0000455">
    <property type="term" value="P:enzyme-directed rRNA pseudouridine synthesis"/>
    <property type="evidence" value="ECO:0007669"/>
    <property type="project" value="TreeGrafter"/>
</dbReference>
<dbReference type="InterPro" id="IPR006145">
    <property type="entry name" value="PsdUridine_synth_RsuA/RluA"/>
</dbReference>
<evidence type="ECO:0000256" key="1">
    <source>
        <dbReference type="ARBA" id="ARBA00000073"/>
    </source>
</evidence>
<feature type="chain" id="PRO_5015200542" evidence="7">
    <location>
        <begin position="19"/>
        <end position="361"/>
    </location>
</feature>
<dbReference type="GO" id="GO:0009982">
    <property type="term" value="F:pseudouridine synthase activity"/>
    <property type="evidence" value="ECO:0007669"/>
    <property type="project" value="InterPro"/>
</dbReference>
<accession>A0A2P6V4Y8</accession>
<feature type="region of interest" description="Disordered" evidence="6">
    <location>
        <begin position="187"/>
        <end position="227"/>
    </location>
</feature>
<gene>
    <name evidence="9" type="ORF">C2E20_7323</name>
</gene>
<feature type="domain" description="Pseudouridine synthase RsuA/RluA-like" evidence="8">
    <location>
        <begin position="62"/>
        <end position="139"/>
    </location>
</feature>
<dbReference type="InterPro" id="IPR006224">
    <property type="entry name" value="PsdUridine_synth_RluA-like_CS"/>
</dbReference>
<name>A0A2P6V4Y8_9CHLO</name>
<feature type="signal peptide" evidence="7">
    <location>
        <begin position="1"/>
        <end position="18"/>
    </location>
</feature>
<dbReference type="Proteomes" id="UP000239649">
    <property type="component" value="Unassembled WGS sequence"/>
</dbReference>
<dbReference type="Gene3D" id="3.30.2350.10">
    <property type="entry name" value="Pseudouridine synthase"/>
    <property type="match status" value="1"/>
</dbReference>
<feature type="compositionally biased region" description="Gly residues" evidence="6">
    <location>
        <begin position="144"/>
        <end position="158"/>
    </location>
</feature>
<reference evidence="9 10" key="1">
    <citation type="journal article" date="2018" name="Plant J.">
        <title>Genome sequences of Chlorella sorokiniana UTEX 1602 and Micractinium conductrix SAG 241.80: implications to maltose excretion by a green alga.</title>
        <authorList>
            <person name="Arriola M.B."/>
            <person name="Velmurugan N."/>
            <person name="Zhang Y."/>
            <person name="Plunkett M.H."/>
            <person name="Hondzo H."/>
            <person name="Barney B.M."/>
        </authorList>
    </citation>
    <scope>NUCLEOTIDE SEQUENCE [LARGE SCALE GENOMIC DNA]</scope>
    <source>
        <strain evidence="9 10">SAG 241.80</strain>
    </source>
</reference>
<evidence type="ECO:0000256" key="5">
    <source>
        <dbReference type="ARBA" id="ARBA00023235"/>
    </source>
</evidence>